<name>A0AAP9IIX9_9GAMM</name>
<proteinExistence type="predicted"/>
<accession>A0AAP9IIX9</accession>
<organism evidence="1 2">
    <name type="scientific">Pectobacterium parvum</name>
    <dbReference type="NCBI Taxonomy" id="2778550"/>
    <lineage>
        <taxon>Bacteria</taxon>
        <taxon>Pseudomonadati</taxon>
        <taxon>Pseudomonadota</taxon>
        <taxon>Gammaproteobacteria</taxon>
        <taxon>Enterobacterales</taxon>
        <taxon>Pectobacteriaceae</taxon>
        <taxon>Pectobacterium</taxon>
    </lineage>
</organism>
<dbReference type="AlphaFoldDB" id="A0AAP9IIX9"/>
<dbReference type="RefSeq" id="WP_161547045.1">
    <property type="nucleotide sequence ID" value="NZ_CP046377.1"/>
</dbReference>
<evidence type="ECO:0000313" key="2">
    <source>
        <dbReference type="Proteomes" id="UP000464054"/>
    </source>
</evidence>
<protein>
    <submittedName>
        <fullName evidence="1">Uncharacterized protein</fullName>
    </submittedName>
</protein>
<dbReference type="Proteomes" id="UP000464054">
    <property type="component" value="Chromosome"/>
</dbReference>
<gene>
    <name evidence="1" type="ORF">GMX10_18985</name>
</gene>
<sequence length="111" mass="13385">MNEYNYQRMWEERLERYERKLHTSPIEKAVLEERIELLRQNGNFTDLLKQLIVSECVSGIEKRPILRLVESPEMAECLDEFQERLFFMTVATERISELDAEENSVPDEFLW</sequence>
<dbReference type="EMBL" id="CP046377">
    <property type="protein sequence ID" value="QHQ25882.1"/>
    <property type="molecule type" value="Genomic_DNA"/>
</dbReference>
<reference evidence="2" key="1">
    <citation type="submission" date="2019-11" db="EMBL/GenBank/DDBJ databases">
        <authorList>
            <person name="Jee S."/>
        </authorList>
    </citation>
    <scope>NUCLEOTIDE SEQUENCE [LARGE SCALE GENOMIC DNA]</scope>
    <source>
        <strain evidence="2">PZ1</strain>
    </source>
</reference>
<evidence type="ECO:0000313" key="1">
    <source>
        <dbReference type="EMBL" id="QHQ25882.1"/>
    </source>
</evidence>